<accession>A0A1E1VZ50</accession>
<evidence type="ECO:0000256" key="2">
    <source>
        <dbReference type="ARBA" id="ARBA00022692"/>
    </source>
</evidence>
<evidence type="ECO:0000256" key="3">
    <source>
        <dbReference type="ARBA" id="ARBA00022989"/>
    </source>
</evidence>
<evidence type="ECO:0000256" key="6">
    <source>
        <dbReference type="SAM" id="Phobius"/>
    </source>
</evidence>
<evidence type="ECO:0000256" key="4">
    <source>
        <dbReference type="ARBA" id="ARBA00023136"/>
    </source>
</evidence>
<feature type="compositionally biased region" description="Basic and acidic residues" evidence="5">
    <location>
        <begin position="267"/>
        <end position="276"/>
    </location>
</feature>
<gene>
    <name evidence="7" type="ORF">g.13280</name>
</gene>
<feature type="region of interest" description="Disordered" evidence="5">
    <location>
        <begin position="214"/>
        <end position="276"/>
    </location>
</feature>
<dbReference type="GO" id="GO:0016020">
    <property type="term" value="C:membrane"/>
    <property type="evidence" value="ECO:0007669"/>
    <property type="project" value="UniProtKB-SubCell"/>
</dbReference>
<evidence type="ECO:0008006" key="8">
    <source>
        <dbReference type="Google" id="ProtNLM"/>
    </source>
</evidence>
<proteinExistence type="predicted"/>
<name>A0A1E1VZ50_PECGO</name>
<evidence type="ECO:0000256" key="5">
    <source>
        <dbReference type="SAM" id="MobiDB-lite"/>
    </source>
</evidence>
<evidence type="ECO:0000313" key="7">
    <source>
        <dbReference type="EMBL" id="JAT80005.1"/>
    </source>
</evidence>
<dbReference type="OrthoDB" id="5348404at2759"/>
<dbReference type="Pfam" id="PF03619">
    <property type="entry name" value="Solute_trans_a"/>
    <property type="match status" value="1"/>
</dbReference>
<feature type="transmembrane region" description="Helical" evidence="6">
    <location>
        <begin position="51"/>
        <end position="71"/>
    </location>
</feature>
<dbReference type="EMBL" id="GDQN01011049">
    <property type="protein sequence ID" value="JAT80005.1"/>
    <property type="molecule type" value="Transcribed_RNA"/>
</dbReference>
<evidence type="ECO:0000256" key="1">
    <source>
        <dbReference type="ARBA" id="ARBA00004141"/>
    </source>
</evidence>
<keyword evidence="4 6" id="KW-0472">Membrane</keyword>
<dbReference type="InterPro" id="IPR005178">
    <property type="entry name" value="Ostalpha/TMEM184C"/>
</dbReference>
<feature type="compositionally biased region" description="Polar residues" evidence="5">
    <location>
        <begin position="246"/>
        <end position="263"/>
    </location>
</feature>
<feature type="transmembrane region" description="Helical" evidence="6">
    <location>
        <begin position="92"/>
        <end position="117"/>
    </location>
</feature>
<comment type="subcellular location">
    <subcellularLocation>
        <location evidence="1">Membrane</location>
        <topology evidence="1">Multi-pass membrane protein</topology>
    </subcellularLocation>
</comment>
<sequence>MYVSSEFVHNCKHGILQYTLVRPITTVISVICELCGVYGESDFSPNVAFPYMIAINNLSQFVAMYCLVLFYRANRAELKPMKPIGKFLCIKAVVFFSFFQGVIINILVYCGVISTIFDISDSDKIKIISSKLQDFLICIEMFLAAIAHHYSFSYKPFVSPMDSSPSCLGSFLAMWDVSDVKRDISEHLGVVGSSFSRRLRGKSMYHMARGYDENSRLMSDPQPVASSSAPNLTAEDPPPVEIRPSTYGSIDTTATLGSTNSETEPLIDTKRDDPAA</sequence>
<organism evidence="7">
    <name type="scientific">Pectinophora gossypiella</name>
    <name type="common">Cotton pink bollworm</name>
    <name type="synonym">Depressaria gossypiella</name>
    <dbReference type="NCBI Taxonomy" id="13191"/>
    <lineage>
        <taxon>Eukaryota</taxon>
        <taxon>Metazoa</taxon>
        <taxon>Ecdysozoa</taxon>
        <taxon>Arthropoda</taxon>
        <taxon>Hexapoda</taxon>
        <taxon>Insecta</taxon>
        <taxon>Pterygota</taxon>
        <taxon>Neoptera</taxon>
        <taxon>Endopterygota</taxon>
        <taxon>Lepidoptera</taxon>
        <taxon>Glossata</taxon>
        <taxon>Ditrysia</taxon>
        <taxon>Gelechioidea</taxon>
        <taxon>Gelechiidae</taxon>
        <taxon>Apatetrinae</taxon>
        <taxon>Pectinophora</taxon>
    </lineage>
</organism>
<dbReference type="AlphaFoldDB" id="A0A1E1VZ50"/>
<keyword evidence="3 6" id="KW-1133">Transmembrane helix</keyword>
<keyword evidence="2 6" id="KW-0812">Transmembrane</keyword>
<protein>
    <recommendedName>
        <fullName evidence="8">Transmembrane protein 184C</fullName>
    </recommendedName>
</protein>
<reference evidence="7" key="1">
    <citation type="submission" date="2015-09" db="EMBL/GenBank/DDBJ databases">
        <title>De novo assembly of Pectinophora gossypiella (Pink Bollworm) gut transcriptome.</title>
        <authorList>
            <person name="Tassone E.E."/>
        </authorList>
    </citation>
    <scope>NUCLEOTIDE SEQUENCE</scope>
</reference>
<dbReference type="SMART" id="SM01417">
    <property type="entry name" value="Solute_trans_a"/>
    <property type="match status" value="1"/>
</dbReference>
<dbReference type="PANTHER" id="PTHR23423">
    <property type="entry name" value="ORGANIC SOLUTE TRANSPORTER-RELATED"/>
    <property type="match status" value="1"/>
</dbReference>